<comment type="caution">
    <text evidence="2">The sequence shown here is derived from an EMBL/GenBank/DDBJ whole genome shotgun (WGS) entry which is preliminary data.</text>
</comment>
<evidence type="ECO:0000313" key="2">
    <source>
        <dbReference type="EMBL" id="MCY1720612.1"/>
    </source>
</evidence>
<keyword evidence="3" id="KW-1185">Reference proteome</keyword>
<dbReference type="Proteomes" id="UP001145087">
    <property type="component" value="Unassembled WGS sequence"/>
</dbReference>
<dbReference type="AlphaFoldDB" id="A0A9X3J654"/>
<dbReference type="PROSITE" id="PS51257">
    <property type="entry name" value="PROKAR_LIPOPROTEIN"/>
    <property type="match status" value="1"/>
</dbReference>
<reference evidence="2" key="1">
    <citation type="submission" date="2022-11" db="EMBL/GenBank/DDBJ databases">
        <title>Marilongibacter aestuarii gen. nov., sp. nov., isolated from tidal flat sediment.</title>
        <authorList>
            <person name="Jiayan W."/>
        </authorList>
    </citation>
    <scope>NUCLEOTIDE SEQUENCE</scope>
    <source>
        <strain evidence="2">Z1-6</strain>
    </source>
</reference>
<dbReference type="RefSeq" id="WP_343332946.1">
    <property type="nucleotide sequence ID" value="NZ_JAPOHD010000020.1"/>
</dbReference>
<dbReference type="EMBL" id="JAPOHD010000020">
    <property type="protein sequence ID" value="MCY1720612.1"/>
    <property type="molecule type" value="Genomic_DNA"/>
</dbReference>
<sequence>MKKTIVLICYHLGLWGFLGFLVTLILGFLACCANLPASVFYIFLAIFAVVGVTATTICVSRGCKKIH</sequence>
<feature type="transmembrane region" description="Helical" evidence="1">
    <location>
        <begin position="40"/>
        <end position="59"/>
    </location>
</feature>
<name>A0A9X3J654_9BACT</name>
<accession>A0A9X3J654</accession>
<keyword evidence="1" id="KW-0812">Transmembrane</keyword>
<proteinExistence type="predicted"/>
<evidence type="ECO:0000256" key="1">
    <source>
        <dbReference type="SAM" id="Phobius"/>
    </source>
</evidence>
<evidence type="ECO:0000313" key="3">
    <source>
        <dbReference type="Proteomes" id="UP001145087"/>
    </source>
</evidence>
<feature type="transmembrane region" description="Helical" evidence="1">
    <location>
        <begin position="7"/>
        <end position="28"/>
    </location>
</feature>
<protein>
    <submittedName>
        <fullName evidence="2">Uncharacterized protein</fullName>
    </submittedName>
</protein>
<keyword evidence="1" id="KW-0472">Membrane</keyword>
<gene>
    <name evidence="2" type="ORF">OU798_09680</name>
</gene>
<organism evidence="2 3">
    <name type="scientific">Draconibacterium aestuarii</name>
    <dbReference type="NCBI Taxonomy" id="2998507"/>
    <lineage>
        <taxon>Bacteria</taxon>
        <taxon>Pseudomonadati</taxon>
        <taxon>Bacteroidota</taxon>
        <taxon>Bacteroidia</taxon>
        <taxon>Marinilabiliales</taxon>
        <taxon>Prolixibacteraceae</taxon>
        <taxon>Draconibacterium</taxon>
    </lineage>
</organism>
<keyword evidence="1" id="KW-1133">Transmembrane helix</keyword>